<evidence type="ECO:0000256" key="6">
    <source>
        <dbReference type="ARBA" id="ARBA00022833"/>
    </source>
</evidence>
<evidence type="ECO:0000256" key="4">
    <source>
        <dbReference type="ARBA" id="ARBA00022723"/>
    </source>
</evidence>
<evidence type="ECO:0000256" key="7">
    <source>
        <dbReference type="ARBA" id="ARBA00022989"/>
    </source>
</evidence>
<evidence type="ECO:0000313" key="12">
    <source>
        <dbReference type="Proteomes" id="UP000694005"/>
    </source>
</evidence>
<feature type="transmembrane region" description="Helical" evidence="9">
    <location>
        <begin position="672"/>
        <end position="696"/>
    </location>
</feature>
<dbReference type="InterPro" id="IPR004146">
    <property type="entry name" value="DC1"/>
</dbReference>
<dbReference type="EMBL" id="LS974617">
    <property type="protein sequence ID" value="CAG7886752.1"/>
    <property type="molecule type" value="Genomic_DNA"/>
</dbReference>
<evidence type="ECO:0000256" key="1">
    <source>
        <dbReference type="ARBA" id="ARBA00004141"/>
    </source>
</evidence>
<dbReference type="Pfam" id="PF03107">
    <property type="entry name" value="C1_2"/>
    <property type="match status" value="7"/>
</dbReference>
<dbReference type="SMART" id="SM00109">
    <property type="entry name" value="C1"/>
    <property type="match status" value="5"/>
</dbReference>
<dbReference type="PROSITE" id="PS50081">
    <property type="entry name" value="ZF_DAG_PE_2"/>
    <property type="match status" value="1"/>
</dbReference>
<comment type="similarity">
    <text evidence="2">Belongs to the OST5 family.</text>
</comment>
<feature type="domain" description="Phorbol-ester/DAG-type" evidence="10">
    <location>
        <begin position="8"/>
        <end position="57"/>
    </location>
</feature>
<dbReference type="Pfam" id="PF05251">
    <property type="entry name" value="Ost5"/>
    <property type="match status" value="1"/>
</dbReference>
<dbReference type="SUPFAM" id="SSF57889">
    <property type="entry name" value="Cysteine-rich domain"/>
    <property type="match status" value="5"/>
</dbReference>
<evidence type="ECO:0000256" key="2">
    <source>
        <dbReference type="ARBA" id="ARBA00009825"/>
    </source>
</evidence>
<evidence type="ECO:0000256" key="8">
    <source>
        <dbReference type="ARBA" id="ARBA00023136"/>
    </source>
</evidence>
<dbReference type="Proteomes" id="UP000694005">
    <property type="component" value="Chromosome A01"/>
</dbReference>
<organism evidence="11 12">
    <name type="scientific">Brassica campestris</name>
    <name type="common">Field mustard</name>
    <dbReference type="NCBI Taxonomy" id="3711"/>
    <lineage>
        <taxon>Eukaryota</taxon>
        <taxon>Viridiplantae</taxon>
        <taxon>Streptophyta</taxon>
        <taxon>Embryophyta</taxon>
        <taxon>Tracheophyta</taxon>
        <taxon>Spermatophyta</taxon>
        <taxon>Magnoliopsida</taxon>
        <taxon>eudicotyledons</taxon>
        <taxon>Gunneridae</taxon>
        <taxon>Pentapetalae</taxon>
        <taxon>rosids</taxon>
        <taxon>malvids</taxon>
        <taxon>Brassicales</taxon>
        <taxon>Brassicaceae</taxon>
        <taxon>Brassiceae</taxon>
        <taxon>Brassica</taxon>
    </lineage>
</organism>
<keyword evidence="7 9" id="KW-1133">Transmembrane helix</keyword>
<comment type="subcellular location">
    <subcellularLocation>
        <location evidence="1">Membrane</location>
        <topology evidence="1">Multi-pass membrane protein</topology>
    </subcellularLocation>
</comment>
<keyword evidence="4" id="KW-0479">Metal-binding</keyword>
<feature type="transmembrane region" description="Helical" evidence="9">
    <location>
        <begin position="638"/>
        <end position="660"/>
    </location>
</feature>
<keyword evidence="5" id="KW-0677">Repeat</keyword>
<dbReference type="InterPro" id="IPR007915">
    <property type="entry name" value="TMEM258/Ost5"/>
</dbReference>
<keyword evidence="8 9" id="KW-0472">Membrane</keyword>
<reference evidence="11 12" key="1">
    <citation type="submission" date="2021-07" db="EMBL/GenBank/DDBJ databases">
        <authorList>
            <consortium name="Genoscope - CEA"/>
            <person name="William W."/>
        </authorList>
    </citation>
    <scope>NUCLEOTIDE SEQUENCE [LARGE SCALE GENOMIC DNA]</scope>
</reference>
<dbReference type="PANTHER" id="PTHR32410:SF185">
    <property type="entry name" value="PHORBOL-ESTER_DAG-TYPE DOMAIN-CONTAINING PROTEIN"/>
    <property type="match status" value="1"/>
</dbReference>
<gene>
    <name evidence="11" type="ORF">BRAPAZ1V2_A01P08280.2</name>
</gene>
<accession>A0A8D9LU37</accession>
<protein>
    <recommendedName>
        <fullName evidence="10">Phorbol-ester/DAG-type domain-containing protein</fullName>
    </recommendedName>
</protein>
<keyword evidence="6" id="KW-0862">Zinc</keyword>
<dbReference type="PANTHER" id="PTHR32410">
    <property type="entry name" value="CYSTEINE/HISTIDINE-RICH C1 DOMAIN FAMILY PROTEIN"/>
    <property type="match status" value="1"/>
</dbReference>
<proteinExistence type="inferred from homology"/>
<dbReference type="InterPro" id="IPR046349">
    <property type="entry name" value="C1-like_sf"/>
</dbReference>
<evidence type="ECO:0000313" key="11">
    <source>
        <dbReference type="EMBL" id="CAG7886752.1"/>
    </source>
</evidence>
<dbReference type="InterPro" id="IPR002219">
    <property type="entry name" value="PKC_DAG/PE"/>
</dbReference>
<dbReference type="GO" id="GO:0046872">
    <property type="term" value="F:metal ion binding"/>
    <property type="evidence" value="ECO:0007669"/>
    <property type="project" value="UniProtKB-KW"/>
</dbReference>
<evidence type="ECO:0000259" key="10">
    <source>
        <dbReference type="PROSITE" id="PS50081"/>
    </source>
</evidence>
<dbReference type="AlphaFoldDB" id="A0A8D9LU37"/>
<evidence type="ECO:0000256" key="5">
    <source>
        <dbReference type="ARBA" id="ARBA00022737"/>
    </source>
</evidence>
<keyword evidence="3 9" id="KW-0812">Transmembrane</keyword>
<dbReference type="InterPro" id="IPR053192">
    <property type="entry name" value="Vacuole_Formation_Reg"/>
</dbReference>
<name>A0A8D9LU37_BRACM</name>
<dbReference type="Gramene" id="A01p08280.2_BraZ1">
    <property type="protein sequence ID" value="A01p08280.2_BraZ1.CDS"/>
    <property type="gene ID" value="A01g08280.2_BraZ1"/>
</dbReference>
<evidence type="ECO:0000256" key="3">
    <source>
        <dbReference type="ARBA" id="ARBA00022692"/>
    </source>
</evidence>
<evidence type="ECO:0000256" key="9">
    <source>
        <dbReference type="SAM" id="Phobius"/>
    </source>
</evidence>
<sequence>MIRIKLPTHKHPLYPTPWVSRCNGCPRGGGYVKDGYRCYECDFSFHKECAEATLEIHHPSHPAHPLSLVWEWRGPKSCKLCGEYLFHNIYYHCSICDFVVDTACAKNPPPNVIEYPKAHEHSLVIEKDLYHPRCTFCGGGTRDMYYYRCSLCSLNFEIRCSMLALEIDYPYHPQHPLKILTKEEHHFSDGKCLICGEELGLKVYHCSICKFTVDVGCVRDPPPLTILFPKAHEHQLNLTPRKISFDCDACGMAGDRSPYSCQQCYFMIHQSCIDLPEIINVNRHEHRLSRRLHLSPGNWECGFCHKNVDWSYGAYSCSICPNYVIHSQCAIQKNIWDKLELKGIPEESHLEPFKVIDENLICHFSHEEHYLKLNEESIISGEGIRCEACVLPIYYQAFYSCVQCNFILHKTCANLSRKKRHFSHDKALTLICGDKIEHCEMCEKYSQGFKYTDFQYFSIDVECAMLSESIIHESHPCTLYYNNNTYIKCACCNEGGYRSFSCDDCSFGLHGRCAALPKTIQHWYDEHLIFLCYNKNKRGGEYWCDICEEQIDTMIWFYTCDSCCVTFHTKCVLGDFSRFMPGRIVTYRKWRIKAMQTSPGFLPRCYICHTRRAVPFVLNLCNPQKIAASPIASPIAVAMYPTLSVFTLAIGLVITAFFFIYEATSSRKNRSLGIELATAALASVFLGFGSLFLLLASGVYV</sequence>
<dbReference type="GO" id="GO:0008250">
    <property type="term" value="C:oligosaccharyltransferase complex"/>
    <property type="evidence" value="ECO:0007669"/>
    <property type="project" value="InterPro"/>
</dbReference>